<keyword evidence="2" id="KW-0325">Glycoprotein</keyword>
<dbReference type="Gene3D" id="2.60.40.1180">
    <property type="entry name" value="Golgi alpha-mannosidase II"/>
    <property type="match status" value="1"/>
</dbReference>
<name>A0AAD9KWL6_RIDPI</name>
<gene>
    <name evidence="4" type="ORF">NP493_519g05094</name>
</gene>
<dbReference type="SUPFAM" id="SSF51011">
    <property type="entry name" value="Glycosyl hydrolase domain"/>
    <property type="match status" value="1"/>
</dbReference>
<dbReference type="InterPro" id="IPR013780">
    <property type="entry name" value="Glyco_hydro_b"/>
</dbReference>
<proteinExistence type="predicted"/>
<organism evidence="4 5">
    <name type="scientific">Ridgeia piscesae</name>
    <name type="common">Tubeworm</name>
    <dbReference type="NCBI Taxonomy" id="27915"/>
    <lineage>
        <taxon>Eukaryota</taxon>
        <taxon>Metazoa</taxon>
        <taxon>Spiralia</taxon>
        <taxon>Lophotrochozoa</taxon>
        <taxon>Annelida</taxon>
        <taxon>Polychaeta</taxon>
        <taxon>Sedentaria</taxon>
        <taxon>Canalipalpata</taxon>
        <taxon>Sabellida</taxon>
        <taxon>Siboglinidae</taxon>
        <taxon>Ridgeia</taxon>
    </lineage>
</organism>
<dbReference type="Proteomes" id="UP001209878">
    <property type="component" value="Unassembled WGS sequence"/>
</dbReference>
<keyword evidence="1" id="KW-1015">Disulfide bond</keyword>
<keyword evidence="5" id="KW-1185">Reference proteome</keyword>
<dbReference type="InterPro" id="IPR035373">
    <property type="entry name" value="Melibiase/NAGA_C"/>
</dbReference>
<feature type="domain" description="Alpha galactosidase A C-terminal" evidence="3">
    <location>
        <begin position="19"/>
        <end position="92"/>
    </location>
</feature>
<accession>A0AAD9KWL6</accession>
<comment type="caution">
    <text evidence="4">The sequence shown here is derived from an EMBL/GenBank/DDBJ whole genome shotgun (WGS) entry which is preliminary data.</text>
</comment>
<evidence type="ECO:0000313" key="4">
    <source>
        <dbReference type="EMBL" id="KAK2179014.1"/>
    </source>
</evidence>
<protein>
    <recommendedName>
        <fullName evidence="3">Alpha galactosidase A C-terminal domain-containing protein</fullName>
    </recommendedName>
</protein>
<reference evidence="4" key="1">
    <citation type="journal article" date="2023" name="Mol. Biol. Evol.">
        <title>Third-Generation Sequencing Reveals the Adaptive Role of the Epigenome in Three Deep-Sea Polychaetes.</title>
        <authorList>
            <person name="Perez M."/>
            <person name="Aroh O."/>
            <person name="Sun Y."/>
            <person name="Lan Y."/>
            <person name="Juniper S.K."/>
            <person name="Young C.R."/>
            <person name="Angers B."/>
            <person name="Qian P.Y."/>
        </authorList>
    </citation>
    <scope>NUCLEOTIDE SEQUENCE</scope>
    <source>
        <strain evidence="4">R07B-5</strain>
    </source>
</reference>
<sequence>MQSGTSGTPCARSRLLDGKLQIWNRPVMPRGSFAVAVLYVKESGYPYKVSWNLQALGLTSPAGYNFTEVFDGQHLGYFKPNDNFTCRVNPSGLYLIRATKLP</sequence>
<evidence type="ECO:0000259" key="3">
    <source>
        <dbReference type="Pfam" id="PF17450"/>
    </source>
</evidence>
<dbReference type="AlphaFoldDB" id="A0AAD9KWL6"/>
<evidence type="ECO:0000256" key="2">
    <source>
        <dbReference type="ARBA" id="ARBA00023180"/>
    </source>
</evidence>
<dbReference type="Pfam" id="PF17450">
    <property type="entry name" value="Melibiase_2_C"/>
    <property type="match status" value="1"/>
</dbReference>
<dbReference type="EMBL" id="JAODUO010000519">
    <property type="protein sequence ID" value="KAK2179014.1"/>
    <property type="molecule type" value="Genomic_DNA"/>
</dbReference>
<evidence type="ECO:0000256" key="1">
    <source>
        <dbReference type="ARBA" id="ARBA00023157"/>
    </source>
</evidence>
<evidence type="ECO:0000313" key="5">
    <source>
        <dbReference type="Proteomes" id="UP001209878"/>
    </source>
</evidence>